<accession>A0A6G0WBA4</accession>
<dbReference type="EMBL" id="VJMJ01000293">
    <property type="protein sequence ID" value="KAF0723874.1"/>
    <property type="molecule type" value="Genomic_DNA"/>
</dbReference>
<dbReference type="Proteomes" id="UP000481153">
    <property type="component" value="Unassembled WGS sequence"/>
</dbReference>
<dbReference type="AlphaFoldDB" id="A0A6G0WBA4"/>
<gene>
    <name evidence="1" type="ORF">Ae201684_017325</name>
</gene>
<sequence>MNVYRVECRGSHYRVNGDDVDNISVSFKEISGMPGVPSVFLDNFIAGHGRLPTDGLMTHNPPLFRFTADAFQVPTTILWCSGWLILDSKFVMCLDDLPNVILRVLTGISFGHVYCCCIMNEGDRRFLVPHLMTMPVFELTWRSLLHISLDALWVKKLQEGEKDIGNFSERSQSLKSTFSQRNTERKSIVNKTAKSKFTRVAAASILGPKAK</sequence>
<protein>
    <submittedName>
        <fullName evidence="1">Uncharacterized protein</fullName>
    </submittedName>
</protein>
<name>A0A6G0WBA4_9STRA</name>
<organism evidence="1 2">
    <name type="scientific">Aphanomyces euteiches</name>
    <dbReference type="NCBI Taxonomy" id="100861"/>
    <lineage>
        <taxon>Eukaryota</taxon>
        <taxon>Sar</taxon>
        <taxon>Stramenopiles</taxon>
        <taxon>Oomycota</taxon>
        <taxon>Saprolegniomycetes</taxon>
        <taxon>Saprolegniales</taxon>
        <taxon>Verrucalvaceae</taxon>
        <taxon>Aphanomyces</taxon>
    </lineage>
</organism>
<evidence type="ECO:0000313" key="1">
    <source>
        <dbReference type="EMBL" id="KAF0723874.1"/>
    </source>
</evidence>
<evidence type="ECO:0000313" key="2">
    <source>
        <dbReference type="Proteomes" id="UP000481153"/>
    </source>
</evidence>
<comment type="caution">
    <text evidence="1">The sequence shown here is derived from an EMBL/GenBank/DDBJ whole genome shotgun (WGS) entry which is preliminary data.</text>
</comment>
<reference evidence="1 2" key="1">
    <citation type="submission" date="2019-07" db="EMBL/GenBank/DDBJ databases">
        <title>Genomics analysis of Aphanomyces spp. identifies a new class of oomycete effector associated with host adaptation.</title>
        <authorList>
            <person name="Gaulin E."/>
        </authorList>
    </citation>
    <scope>NUCLEOTIDE SEQUENCE [LARGE SCALE GENOMIC DNA]</scope>
    <source>
        <strain evidence="1 2">ATCC 201684</strain>
    </source>
</reference>
<proteinExistence type="predicted"/>
<keyword evidence="2" id="KW-1185">Reference proteome</keyword>
<dbReference type="VEuPathDB" id="FungiDB:AeMF1_017205"/>